<dbReference type="CDD" id="cd06464">
    <property type="entry name" value="ACD_sHsps-like"/>
    <property type="match status" value="1"/>
</dbReference>
<keyword evidence="5" id="KW-1185">Reference proteome</keyword>
<dbReference type="InterPro" id="IPR002068">
    <property type="entry name" value="A-crystallin/Hsp20_dom"/>
</dbReference>
<feature type="domain" description="SHSP" evidence="3">
    <location>
        <begin position="36"/>
        <end position="134"/>
    </location>
</feature>
<reference evidence="4 5" key="1">
    <citation type="submission" date="2017-06" db="EMBL/GenBank/DDBJ databases">
        <authorList>
            <person name="Kim H.J."/>
            <person name="Triplett B.A."/>
        </authorList>
    </citation>
    <scope>NUCLEOTIDE SEQUENCE [LARGE SCALE GENOMIC DNA]</scope>
    <source>
        <strain evidence="4 5">U15</strain>
    </source>
</reference>
<evidence type="ECO:0000256" key="2">
    <source>
        <dbReference type="RuleBase" id="RU003616"/>
    </source>
</evidence>
<protein>
    <submittedName>
        <fullName evidence="4">Molecular chaperone IbpA, HSP20 family</fullName>
    </submittedName>
</protein>
<evidence type="ECO:0000313" key="4">
    <source>
        <dbReference type="EMBL" id="SNT18342.1"/>
    </source>
</evidence>
<evidence type="ECO:0000256" key="1">
    <source>
        <dbReference type="PROSITE-ProRule" id="PRU00285"/>
    </source>
</evidence>
<dbReference type="EMBL" id="FZOT01000016">
    <property type="protein sequence ID" value="SNT18342.1"/>
    <property type="molecule type" value="Genomic_DNA"/>
</dbReference>
<comment type="similarity">
    <text evidence="1 2">Belongs to the small heat shock protein (HSP20) family.</text>
</comment>
<gene>
    <name evidence="4" type="ORF">SAMN06265795_11637</name>
</gene>
<dbReference type="RefSeq" id="WP_089400924.1">
    <property type="nucleotide sequence ID" value="NZ_FZOT01000016.1"/>
</dbReference>
<name>A0A239KKW9_9BURK</name>
<dbReference type="PROSITE" id="PS01031">
    <property type="entry name" value="SHSP"/>
    <property type="match status" value="1"/>
</dbReference>
<sequence>MSSHDPTRSMWADSLAMLERIDKLHRHCFQLSISSSRGPTWEPPVDVFETERELILVLALPGVPAETVNVLIDGGTIAIVGERRIPVPASAVVRRMEIPYGRFERRIDLPPGLFEIQRRELSDGCLLLSLRKLR</sequence>
<dbReference type="AlphaFoldDB" id="A0A239KKW9"/>
<dbReference type="Pfam" id="PF00011">
    <property type="entry name" value="HSP20"/>
    <property type="match status" value="1"/>
</dbReference>
<dbReference type="Proteomes" id="UP000198284">
    <property type="component" value="Unassembled WGS sequence"/>
</dbReference>
<dbReference type="OrthoDB" id="5295562at2"/>
<organism evidence="4 5">
    <name type="scientific">Noviherbaspirillum humi</name>
    <dbReference type="NCBI Taxonomy" id="1688639"/>
    <lineage>
        <taxon>Bacteria</taxon>
        <taxon>Pseudomonadati</taxon>
        <taxon>Pseudomonadota</taxon>
        <taxon>Betaproteobacteria</taxon>
        <taxon>Burkholderiales</taxon>
        <taxon>Oxalobacteraceae</taxon>
        <taxon>Noviherbaspirillum</taxon>
    </lineage>
</organism>
<dbReference type="SUPFAM" id="SSF49764">
    <property type="entry name" value="HSP20-like chaperones"/>
    <property type="match status" value="1"/>
</dbReference>
<proteinExistence type="inferred from homology"/>
<evidence type="ECO:0000259" key="3">
    <source>
        <dbReference type="PROSITE" id="PS01031"/>
    </source>
</evidence>
<evidence type="ECO:0000313" key="5">
    <source>
        <dbReference type="Proteomes" id="UP000198284"/>
    </source>
</evidence>
<dbReference type="InterPro" id="IPR008978">
    <property type="entry name" value="HSP20-like_chaperone"/>
</dbReference>
<accession>A0A239KKW9</accession>
<dbReference type="Gene3D" id="2.60.40.790">
    <property type="match status" value="1"/>
</dbReference>